<dbReference type="InterPro" id="IPR026392">
    <property type="entry name" value="Exo/Archaeosortase_dom"/>
</dbReference>
<organism evidence="10 11">
    <name type="scientific">Tsuneonella suprasediminis</name>
    <dbReference type="NCBI Taxonomy" id="2306996"/>
    <lineage>
        <taxon>Bacteria</taxon>
        <taxon>Pseudomonadati</taxon>
        <taxon>Pseudomonadota</taxon>
        <taxon>Alphaproteobacteria</taxon>
        <taxon>Sphingomonadales</taxon>
        <taxon>Erythrobacteraceae</taxon>
        <taxon>Tsuneonella</taxon>
    </lineage>
</organism>
<evidence type="ECO:0000256" key="1">
    <source>
        <dbReference type="ARBA" id="ARBA00004651"/>
    </source>
</evidence>
<feature type="transmembrane region" description="Helical" evidence="8">
    <location>
        <begin position="58"/>
        <end position="76"/>
    </location>
</feature>
<dbReference type="AlphaFoldDB" id="A0A419R0I1"/>
<dbReference type="EMBL" id="RAHJ01000019">
    <property type="protein sequence ID" value="RJX67000.1"/>
    <property type="molecule type" value="Genomic_DNA"/>
</dbReference>
<evidence type="ECO:0000313" key="10">
    <source>
        <dbReference type="EMBL" id="RJX67000.1"/>
    </source>
</evidence>
<reference evidence="10 11" key="1">
    <citation type="submission" date="2018-09" db="EMBL/GenBank/DDBJ databases">
        <title>Altererythrobacter sp.Ery1 and Ery12, the genome sequencing of novel strains in genus Alterythrobacter.</title>
        <authorList>
            <person name="Cheng H."/>
            <person name="Wu Y.-H."/>
            <person name="Fang C."/>
            <person name="Xu X.-W."/>
        </authorList>
    </citation>
    <scope>NUCLEOTIDE SEQUENCE [LARGE SCALE GENOMIC DNA]</scope>
    <source>
        <strain evidence="10 11">Ery12</strain>
    </source>
</reference>
<feature type="domain" description="Methanolan biosynthesis EpsI" evidence="9">
    <location>
        <begin position="324"/>
        <end position="502"/>
    </location>
</feature>
<keyword evidence="6 8" id="KW-1133">Transmembrane helix</keyword>
<evidence type="ECO:0000256" key="6">
    <source>
        <dbReference type="ARBA" id="ARBA00022989"/>
    </source>
</evidence>
<dbReference type="GO" id="GO:0008233">
    <property type="term" value="F:peptidase activity"/>
    <property type="evidence" value="ECO:0007669"/>
    <property type="project" value="UniProtKB-KW"/>
</dbReference>
<dbReference type="NCBIfam" id="TIGR02602">
    <property type="entry name" value="8TM_EpsH"/>
    <property type="match status" value="1"/>
</dbReference>
<dbReference type="InterPro" id="IPR014263">
    <property type="entry name" value="Methanolan_biosynth_EpsI"/>
</dbReference>
<keyword evidence="7 8" id="KW-0472">Membrane</keyword>
<feature type="transmembrane region" description="Helical" evidence="8">
    <location>
        <begin position="318"/>
        <end position="336"/>
    </location>
</feature>
<dbReference type="GO" id="GO:0005886">
    <property type="term" value="C:plasma membrane"/>
    <property type="evidence" value="ECO:0007669"/>
    <property type="project" value="UniProtKB-SubCell"/>
</dbReference>
<dbReference type="NCBIfam" id="TIGR02914">
    <property type="entry name" value="EpsI_fam"/>
    <property type="match status" value="1"/>
</dbReference>
<feature type="transmembrane region" description="Helical" evidence="8">
    <location>
        <begin position="88"/>
        <end position="112"/>
    </location>
</feature>
<protein>
    <submittedName>
        <fullName evidence="10">Exosortase A</fullName>
        <ecNumber evidence="10">3.4.22.-</ecNumber>
    </submittedName>
</protein>
<dbReference type="InterPro" id="IPR019127">
    <property type="entry name" value="Exosortase"/>
</dbReference>
<dbReference type="Pfam" id="PF09721">
    <property type="entry name" value="Exosortase_EpsH"/>
    <property type="match status" value="1"/>
</dbReference>
<feature type="transmembrane region" description="Helical" evidence="8">
    <location>
        <begin position="193"/>
        <end position="218"/>
    </location>
</feature>
<evidence type="ECO:0000256" key="3">
    <source>
        <dbReference type="ARBA" id="ARBA00022670"/>
    </source>
</evidence>
<sequence>MQRDALLDRFAVSGLAERIAPEWRAPLLNLAIVWAVLFALTVRDWVAMAHQWWDISTYNHILFVPPIIVWVVWQRWEELAKIAPQAWWPGLVALFGALALWMLGTVAGMNIASQLGAVGALVASAIVVLGPKVFAGLIFPLAYMVFLVPIGDELVPVLQMITAKLVIGLIHLSGMEAHIEGVFIDTPAGLFEVAEACSGVMFLAAMVALATLVANVCFVSWKRRAVFLCAAILLPIVANGVRAWGTIVIAQWQGIEFAAGFDHIFYGWIFFAIVVAALLGCAWRWFDRSPDDPGIDADAIKASPLLGKLERFSFRQSFASLSVVALALMFGGWAFAADHVEADLPPTLAAPHVPGWHIVAGEVPNWTPLATGADRKLRLHYHDGNGYAVDVSIAVYAGQGPDRDAAAAGQGALPMGSDWRWLEPGVSGNSWSADWLYNHGIRRLAQTSYRIGEVTTGSASRFKLAAMRDRVLMRGRPAIAMILSSEEPGADAALSRFRAAMGDPALAMDRAAGLR</sequence>
<dbReference type="EC" id="3.4.22.-" evidence="10"/>
<keyword evidence="11" id="KW-1185">Reference proteome</keyword>
<evidence type="ECO:0000256" key="8">
    <source>
        <dbReference type="SAM" id="Phobius"/>
    </source>
</evidence>
<keyword evidence="3" id="KW-0645">Protease</keyword>
<evidence type="ECO:0000256" key="4">
    <source>
        <dbReference type="ARBA" id="ARBA00022692"/>
    </source>
</evidence>
<name>A0A419R0I1_9SPHN</name>
<comment type="caution">
    <text evidence="10">The sequence shown here is derived from an EMBL/GenBank/DDBJ whole genome shotgun (WGS) entry which is preliminary data.</text>
</comment>
<evidence type="ECO:0000256" key="7">
    <source>
        <dbReference type="ARBA" id="ARBA00023136"/>
    </source>
</evidence>
<comment type="subcellular location">
    <subcellularLocation>
        <location evidence="1">Cell membrane</location>
        <topology evidence="1">Multi-pass membrane protein</topology>
    </subcellularLocation>
</comment>
<dbReference type="OrthoDB" id="9797363at2"/>
<feature type="transmembrane region" description="Helical" evidence="8">
    <location>
        <begin position="118"/>
        <end position="142"/>
    </location>
</feature>
<dbReference type="NCBIfam" id="TIGR03109">
    <property type="entry name" value="exosort_XrtA"/>
    <property type="match status" value="1"/>
</dbReference>
<feature type="transmembrane region" description="Helical" evidence="8">
    <location>
        <begin position="225"/>
        <end position="245"/>
    </location>
</feature>
<evidence type="ECO:0000256" key="2">
    <source>
        <dbReference type="ARBA" id="ARBA00022475"/>
    </source>
</evidence>
<evidence type="ECO:0000256" key="5">
    <source>
        <dbReference type="ARBA" id="ARBA00022801"/>
    </source>
</evidence>
<keyword evidence="2" id="KW-1003">Cell membrane</keyword>
<keyword evidence="4 8" id="KW-0812">Transmembrane</keyword>
<feature type="transmembrane region" description="Helical" evidence="8">
    <location>
        <begin position="27"/>
        <end position="46"/>
    </location>
</feature>
<gene>
    <name evidence="10" type="primary">xrtA</name>
    <name evidence="10" type="ORF">D6858_11720</name>
</gene>
<dbReference type="Pfam" id="PF11984">
    <property type="entry name" value="DUF3485"/>
    <property type="match status" value="1"/>
</dbReference>
<accession>A0A419R0I1</accession>
<evidence type="ECO:0000313" key="11">
    <source>
        <dbReference type="Proteomes" id="UP000284322"/>
    </source>
</evidence>
<dbReference type="RefSeq" id="WP_120110514.1">
    <property type="nucleotide sequence ID" value="NZ_RAHJ01000019.1"/>
</dbReference>
<proteinExistence type="predicted"/>
<dbReference type="InterPro" id="IPR017540">
    <property type="entry name" value="Exosortase-1"/>
</dbReference>
<dbReference type="InterPro" id="IPR013426">
    <property type="entry name" value="EpsH-like"/>
</dbReference>
<keyword evidence="5 10" id="KW-0378">Hydrolase</keyword>
<feature type="transmembrane region" description="Helical" evidence="8">
    <location>
        <begin position="265"/>
        <end position="286"/>
    </location>
</feature>
<evidence type="ECO:0000259" key="9">
    <source>
        <dbReference type="Pfam" id="PF11984"/>
    </source>
</evidence>
<dbReference type="NCBIfam" id="TIGR04178">
    <property type="entry name" value="exo_archaeo"/>
    <property type="match status" value="1"/>
</dbReference>
<dbReference type="GO" id="GO:0006508">
    <property type="term" value="P:proteolysis"/>
    <property type="evidence" value="ECO:0007669"/>
    <property type="project" value="UniProtKB-KW"/>
</dbReference>
<dbReference type="Proteomes" id="UP000284322">
    <property type="component" value="Unassembled WGS sequence"/>
</dbReference>